<keyword evidence="5" id="KW-1185">Reference proteome</keyword>
<protein>
    <recommendedName>
        <fullName evidence="6">FecR family protein</fullName>
    </recommendedName>
</protein>
<name>A0ABQ2HFB9_9BACT</name>
<accession>A0ABQ2HFB9</accession>
<organism evidence="4 5">
    <name type="scientific">Dyadobacter beijingensis</name>
    <dbReference type="NCBI Taxonomy" id="365489"/>
    <lineage>
        <taxon>Bacteria</taxon>
        <taxon>Pseudomonadati</taxon>
        <taxon>Bacteroidota</taxon>
        <taxon>Cytophagia</taxon>
        <taxon>Cytophagales</taxon>
        <taxon>Spirosomataceae</taxon>
        <taxon>Dyadobacter</taxon>
    </lineage>
</organism>
<dbReference type="Proteomes" id="UP000632339">
    <property type="component" value="Unassembled WGS sequence"/>
</dbReference>
<sequence length="375" mass="42538">MDRYNDFAVEDFVWDDFFRQWTLSPTPETDALWDDWIDANPEMLEKVEQAKALVLSLRLHEPEIGDAEINQVVKQTVGRITATDEQVLRPASRRIPVFSIPWMQFAASIAFIILMGWAVYSVMIKSDEKPQLAQQDSMGTLNTSLTEKINTTNETIQLALSDGSRISLAPKGRIRYPERFYGERREVFLEGEAFFDIAKDAEHPFLVYANGLVTKVLGTSFRIKAYDGSREVTVEVKTGKVAVFAQSDPHLKEKVEDKQFQGVILTPNQKIIYARDEVKKMVKTLVEKPEMVVSKAEIPQFEFEDTPASDVFNTIAKAYGIDILYDEALLKDCPLTAMLDNQTLHDKLNIICKAVESSYEIVDGQVIIHSKGCRN</sequence>
<dbReference type="PIRSF" id="PIRSF018266">
    <property type="entry name" value="FecR"/>
    <property type="match status" value="1"/>
</dbReference>
<comment type="caution">
    <text evidence="4">The sequence shown here is derived from an EMBL/GenBank/DDBJ whole genome shotgun (WGS) entry which is preliminary data.</text>
</comment>
<dbReference type="EMBL" id="BMLI01000001">
    <property type="protein sequence ID" value="GGM78088.1"/>
    <property type="molecule type" value="Genomic_DNA"/>
</dbReference>
<dbReference type="Gene3D" id="2.60.120.1440">
    <property type="match status" value="1"/>
</dbReference>
<dbReference type="Pfam" id="PF04773">
    <property type="entry name" value="FecR"/>
    <property type="match status" value="1"/>
</dbReference>
<feature type="domain" description="Protein FecR C-terminal" evidence="3">
    <location>
        <begin position="301"/>
        <end position="368"/>
    </location>
</feature>
<dbReference type="RefSeq" id="WP_019942090.1">
    <property type="nucleotide sequence ID" value="NZ_BMLI01000001.1"/>
</dbReference>
<keyword evidence="1" id="KW-0472">Membrane</keyword>
<dbReference type="InterPro" id="IPR006860">
    <property type="entry name" value="FecR"/>
</dbReference>
<evidence type="ECO:0008006" key="6">
    <source>
        <dbReference type="Google" id="ProtNLM"/>
    </source>
</evidence>
<proteinExistence type="predicted"/>
<dbReference type="PANTHER" id="PTHR30273:SF2">
    <property type="entry name" value="PROTEIN FECR"/>
    <property type="match status" value="1"/>
</dbReference>
<reference evidence="5" key="1">
    <citation type="journal article" date="2019" name="Int. J. Syst. Evol. Microbiol.">
        <title>The Global Catalogue of Microorganisms (GCM) 10K type strain sequencing project: providing services to taxonomists for standard genome sequencing and annotation.</title>
        <authorList>
            <consortium name="The Broad Institute Genomics Platform"/>
            <consortium name="The Broad Institute Genome Sequencing Center for Infectious Disease"/>
            <person name="Wu L."/>
            <person name="Ma J."/>
        </authorList>
    </citation>
    <scope>NUCLEOTIDE SEQUENCE [LARGE SCALE GENOMIC DNA]</scope>
    <source>
        <strain evidence="5">CGMCC 1.6375</strain>
    </source>
</reference>
<feature type="transmembrane region" description="Helical" evidence="1">
    <location>
        <begin position="102"/>
        <end position="123"/>
    </location>
</feature>
<dbReference type="Pfam" id="PF16344">
    <property type="entry name" value="FecR_C"/>
    <property type="match status" value="1"/>
</dbReference>
<evidence type="ECO:0000313" key="4">
    <source>
        <dbReference type="EMBL" id="GGM78088.1"/>
    </source>
</evidence>
<dbReference type="InterPro" id="IPR032508">
    <property type="entry name" value="FecR_C"/>
</dbReference>
<evidence type="ECO:0000259" key="2">
    <source>
        <dbReference type="Pfam" id="PF04773"/>
    </source>
</evidence>
<evidence type="ECO:0000256" key="1">
    <source>
        <dbReference type="SAM" id="Phobius"/>
    </source>
</evidence>
<dbReference type="InterPro" id="IPR012373">
    <property type="entry name" value="Ferrdict_sens_TM"/>
</dbReference>
<gene>
    <name evidence="4" type="ORF">GCM10010967_07240</name>
</gene>
<feature type="domain" description="FecR protein" evidence="2">
    <location>
        <begin position="148"/>
        <end position="241"/>
    </location>
</feature>
<keyword evidence="1" id="KW-1133">Transmembrane helix</keyword>
<keyword evidence="1" id="KW-0812">Transmembrane</keyword>
<dbReference type="PANTHER" id="PTHR30273">
    <property type="entry name" value="PERIPLASMIC SIGNAL SENSOR AND SIGMA FACTOR ACTIVATOR FECR-RELATED"/>
    <property type="match status" value="1"/>
</dbReference>
<evidence type="ECO:0000259" key="3">
    <source>
        <dbReference type="Pfam" id="PF16344"/>
    </source>
</evidence>
<evidence type="ECO:0000313" key="5">
    <source>
        <dbReference type="Proteomes" id="UP000632339"/>
    </source>
</evidence>
<dbReference type="Gene3D" id="3.55.50.30">
    <property type="match status" value="1"/>
</dbReference>